<dbReference type="EMBL" id="ML212718">
    <property type="protein sequence ID" value="TFK78197.1"/>
    <property type="molecule type" value="Genomic_DNA"/>
</dbReference>
<dbReference type="Pfam" id="PF02867">
    <property type="entry name" value="Ribonuc_red_lgC"/>
    <property type="match status" value="1"/>
</dbReference>
<dbReference type="STRING" id="1314778.A0A5C3NNG2"/>
<dbReference type="GO" id="GO:0005971">
    <property type="term" value="C:ribonucleoside-diphosphate reductase complex"/>
    <property type="evidence" value="ECO:0007669"/>
    <property type="project" value="TreeGrafter"/>
</dbReference>
<evidence type="ECO:0000256" key="2">
    <source>
        <dbReference type="ARBA" id="ARBA00023116"/>
    </source>
</evidence>
<dbReference type="InterPro" id="IPR013346">
    <property type="entry name" value="NrdE_NrdA_C"/>
</dbReference>
<comment type="similarity">
    <text evidence="1">Belongs to the ribonucleoside diphosphate reductase large chain family.</text>
</comment>
<dbReference type="SUPFAM" id="SSF51998">
    <property type="entry name" value="PFL-like glycyl radical enzymes"/>
    <property type="match status" value="1"/>
</dbReference>
<dbReference type="Proteomes" id="UP000308197">
    <property type="component" value="Unassembled WGS sequence"/>
</dbReference>
<dbReference type="PANTHER" id="PTHR11573:SF6">
    <property type="entry name" value="RIBONUCLEOSIDE-DIPHOSPHATE REDUCTASE LARGE SUBUNIT"/>
    <property type="match status" value="1"/>
</dbReference>
<keyword evidence="6" id="KW-1185">Reference proteome</keyword>
<feature type="domain" description="Ribonucleotide reductase large subunit C-terminal" evidence="4">
    <location>
        <begin position="1"/>
        <end position="401"/>
    </location>
</feature>
<organism evidence="5 6">
    <name type="scientific">Polyporus arcularius HHB13444</name>
    <dbReference type="NCBI Taxonomy" id="1314778"/>
    <lineage>
        <taxon>Eukaryota</taxon>
        <taxon>Fungi</taxon>
        <taxon>Dikarya</taxon>
        <taxon>Basidiomycota</taxon>
        <taxon>Agaricomycotina</taxon>
        <taxon>Agaricomycetes</taxon>
        <taxon>Polyporales</taxon>
        <taxon>Polyporaceae</taxon>
        <taxon>Polyporus</taxon>
    </lineage>
</organism>
<accession>A0A5C3NNG2</accession>
<feature type="compositionally biased region" description="Acidic residues" evidence="3">
    <location>
        <begin position="432"/>
        <end position="441"/>
    </location>
</feature>
<evidence type="ECO:0000313" key="5">
    <source>
        <dbReference type="EMBL" id="TFK78197.1"/>
    </source>
</evidence>
<dbReference type="InParanoid" id="A0A5C3NNG2"/>
<proteinExistence type="inferred from homology"/>
<dbReference type="NCBIfam" id="TIGR02506">
    <property type="entry name" value="NrdE_NrdA"/>
    <property type="match status" value="1"/>
</dbReference>
<dbReference type="InterPro" id="IPR000788">
    <property type="entry name" value="RNR_lg_C"/>
</dbReference>
<evidence type="ECO:0000256" key="3">
    <source>
        <dbReference type="SAM" id="MobiDB-lite"/>
    </source>
</evidence>
<dbReference type="AlphaFoldDB" id="A0A5C3NNG2"/>
<dbReference type="PRINTS" id="PR01183">
    <property type="entry name" value="RIBORDTASEM1"/>
</dbReference>
<keyword evidence="2" id="KW-0215">Deoxyribonucleotide synthesis</keyword>
<dbReference type="Gene3D" id="3.20.70.20">
    <property type="match status" value="1"/>
</dbReference>
<feature type="region of interest" description="Disordered" evidence="3">
    <location>
        <begin position="429"/>
        <end position="453"/>
    </location>
</feature>
<reference evidence="5 6" key="1">
    <citation type="journal article" date="2019" name="Nat. Ecol. Evol.">
        <title>Megaphylogeny resolves global patterns of mushroom evolution.</title>
        <authorList>
            <person name="Varga T."/>
            <person name="Krizsan K."/>
            <person name="Foldi C."/>
            <person name="Dima B."/>
            <person name="Sanchez-Garcia M."/>
            <person name="Sanchez-Ramirez S."/>
            <person name="Szollosi G.J."/>
            <person name="Szarkandi J.G."/>
            <person name="Papp V."/>
            <person name="Albert L."/>
            <person name="Andreopoulos W."/>
            <person name="Angelini C."/>
            <person name="Antonin V."/>
            <person name="Barry K.W."/>
            <person name="Bougher N.L."/>
            <person name="Buchanan P."/>
            <person name="Buyck B."/>
            <person name="Bense V."/>
            <person name="Catcheside P."/>
            <person name="Chovatia M."/>
            <person name="Cooper J."/>
            <person name="Damon W."/>
            <person name="Desjardin D."/>
            <person name="Finy P."/>
            <person name="Geml J."/>
            <person name="Haridas S."/>
            <person name="Hughes K."/>
            <person name="Justo A."/>
            <person name="Karasinski D."/>
            <person name="Kautmanova I."/>
            <person name="Kiss B."/>
            <person name="Kocsube S."/>
            <person name="Kotiranta H."/>
            <person name="LaButti K.M."/>
            <person name="Lechner B.E."/>
            <person name="Liimatainen K."/>
            <person name="Lipzen A."/>
            <person name="Lukacs Z."/>
            <person name="Mihaltcheva S."/>
            <person name="Morgado L.N."/>
            <person name="Niskanen T."/>
            <person name="Noordeloos M.E."/>
            <person name="Ohm R.A."/>
            <person name="Ortiz-Santana B."/>
            <person name="Ovrebo C."/>
            <person name="Racz N."/>
            <person name="Riley R."/>
            <person name="Savchenko A."/>
            <person name="Shiryaev A."/>
            <person name="Soop K."/>
            <person name="Spirin V."/>
            <person name="Szebenyi C."/>
            <person name="Tomsovsky M."/>
            <person name="Tulloss R.E."/>
            <person name="Uehling J."/>
            <person name="Grigoriev I.V."/>
            <person name="Vagvolgyi C."/>
            <person name="Papp T."/>
            <person name="Martin F.M."/>
            <person name="Miettinen O."/>
            <person name="Hibbett D.S."/>
            <person name="Nagy L.G."/>
        </authorList>
    </citation>
    <scope>NUCLEOTIDE SEQUENCE [LARGE SCALE GENOMIC DNA]</scope>
    <source>
        <strain evidence="5 6">HHB13444</strain>
    </source>
</reference>
<dbReference type="PANTHER" id="PTHR11573">
    <property type="entry name" value="RIBONUCLEOSIDE-DIPHOSPHATE REDUCTASE LARGE CHAIN"/>
    <property type="match status" value="1"/>
</dbReference>
<name>A0A5C3NNG2_9APHY</name>
<evidence type="ECO:0000259" key="4">
    <source>
        <dbReference type="Pfam" id="PF02867"/>
    </source>
</evidence>
<dbReference type="GO" id="GO:0005524">
    <property type="term" value="F:ATP binding"/>
    <property type="evidence" value="ECO:0007669"/>
    <property type="project" value="TreeGrafter"/>
</dbReference>
<dbReference type="InterPro" id="IPR039718">
    <property type="entry name" value="Rrm1"/>
</dbReference>
<sequence length="453" mass="50379">MRRLRDGQSWTLFDPRDVPLLLSTYGDEFSEAYELYEQTAISAHDISATELWNVICRAQQESGTPFIMYPDAINKKNNQSHMGMIRTSNLCTEIVQYSSAEHTAVCTLASISLPRFVRPGAPFDFDGLHSVTRLAVLTVNNLVDRNDYPTEATRRSALETRAIGIGAQGLADVFMASNTAFDSASARELNREIFECIYHAAYDTSCDLAQRDGPYPLFIGSPAERGVLQHTMWDNVALSGRYDFDELQQRIKRHGLRNSMLTAQMPTASTAKILGNFDSVEPYTSNVVGHRILSGDFTEFCPWLVLELTRRGLWTEDTRLAILRHRGSIQTIPAIPDDVKAVYLTSWEIDPRVIIDMAADRGPFIDQTQSMSLSVKSPTPDVLLDLQLRAWTQGLKTGIYYLRTHGPAYPLLFGVGPSVSHVARAAPTLSTVEEEEEEEPSAEVVGACSSCEA</sequence>
<evidence type="ECO:0000256" key="1">
    <source>
        <dbReference type="ARBA" id="ARBA00010406"/>
    </source>
</evidence>
<gene>
    <name evidence="5" type="ORF">K466DRAFT_607216</name>
</gene>
<dbReference type="GO" id="GO:0004748">
    <property type="term" value="F:ribonucleoside-diphosphate reductase activity, thioredoxin disulfide as acceptor"/>
    <property type="evidence" value="ECO:0007669"/>
    <property type="project" value="TreeGrafter"/>
</dbReference>
<evidence type="ECO:0000313" key="6">
    <source>
        <dbReference type="Proteomes" id="UP000308197"/>
    </source>
</evidence>
<protein>
    <submittedName>
        <fullName evidence="5">PFL-like glycyl radical enzyme</fullName>
    </submittedName>
</protein>
<dbReference type="GO" id="GO:0009263">
    <property type="term" value="P:deoxyribonucleotide biosynthetic process"/>
    <property type="evidence" value="ECO:0007669"/>
    <property type="project" value="UniProtKB-KW"/>
</dbReference>